<keyword evidence="1" id="KW-0597">Phosphoprotein</keyword>
<dbReference type="AlphaFoldDB" id="A0A8E7B0Z1"/>
<dbReference type="GO" id="GO:0016787">
    <property type="term" value="F:hydrolase activity"/>
    <property type="evidence" value="ECO:0007669"/>
    <property type="project" value="UniProtKB-KW"/>
</dbReference>
<dbReference type="Proteomes" id="UP000680656">
    <property type="component" value="Chromosome"/>
</dbReference>
<dbReference type="Pfam" id="PF01934">
    <property type="entry name" value="HepT-like"/>
    <property type="match status" value="1"/>
</dbReference>
<keyword evidence="4" id="KW-0547">Nucleotide-binding</keyword>
<dbReference type="EMBL" id="CP075546">
    <property type="protein sequence ID" value="QVV88397.1"/>
    <property type="molecule type" value="Genomic_DNA"/>
</dbReference>
<keyword evidence="2" id="KW-1277">Toxin-antitoxin system</keyword>
<dbReference type="RefSeq" id="WP_214419206.1">
    <property type="nucleotide sequence ID" value="NZ_CP075546.1"/>
</dbReference>
<keyword evidence="7" id="KW-1185">Reference proteome</keyword>
<dbReference type="GO" id="GO:0000166">
    <property type="term" value="F:nucleotide binding"/>
    <property type="evidence" value="ECO:0007669"/>
    <property type="project" value="UniProtKB-KW"/>
</dbReference>
<dbReference type="InterPro" id="IPR008201">
    <property type="entry name" value="HepT-like"/>
</dbReference>
<dbReference type="GeneID" id="65098290"/>
<dbReference type="PANTHER" id="PTHR34139:SF1">
    <property type="entry name" value="RNASE MJ1380-RELATED"/>
    <property type="match status" value="1"/>
</dbReference>
<evidence type="ECO:0000313" key="7">
    <source>
        <dbReference type="Proteomes" id="UP000680656"/>
    </source>
</evidence>
<keyword evidence="3" id="KW-0540">Nuclease</keyword>
<gene>
    <name evidence="6" type="ORF">KHC33_13860</name>
</gene>
<evidence type="ECO:0000256" key="3">
    <source>
        <dbReference type="ARBA" id="ARBA00022722"/>
    </source>
</evidence>
<dbReference type="GO" id="GO:0004540">
    <property type="term" value="F:RNA nuclease activity"/>
    <property type="evidence" value="ECO:0007669"/>
    <property type="project" value="InterPro"/>
</dbReference>
<evidence type="ECO:0000256" key="2">
    <source>
        <dbReference type="ARBA" id="ARBA00022649"/>
    </source>
</evidence>
<dbReference type="InterPro" id="IPR051813">
    <property type="entry name" value="HepT_RNase_toxin"/>
</dbReference>
<dbReference type="KEGG" id="mrtj:KHC33_13860"/>
<name>A0A8E7B0Z1_9EURY</name>
<keyword evidence="5" id="KW-0378">Hydrolase</keyword>
<evidence type="ECO:0000256" key="5">
    <source>
        <dbReference type="ARBA" id="ARBA00022801"/>
    </source>
</evidence>
<sequence length="94" mass="11153">MAKNVRVRLYSKRRKKEAILYNLLILGEAAKGIPEDFRHKYPEIPWREITGMRDKIIHQYWGINQLLIWKTITEEIPPLIIGIKSILAKLDKEE</sequence>
<reference evidence="6 7" key="1">
    <citation type="submission" date="2021-05" db="EMBL/GenBank/DDBJ databases">
        <title>A novel Methanospirillum isolate from a pyrite-forming mixed culture.</title>
        <authorList>
            <person name="Bunk B."/>
            <person name="Sproer C."/>
            <person name="Spring S."/>
            <person name="Pester M."/>
        </authorList>
    </citation>
    <scope>NUCLEOTIDE SEQUENCE [LARGE SCALE GENOMIC DNA]</scope>
    <source>
        <strain evidence="6 7">J.3.6.1-F.2.7.3</strain>
    </source>
</reference>
<organism evidence="6 7">
    <name type="scientific">Methanospirillum purgamenti</name>
    <dbReference type="NCBI Taxonomy" id="2834276"/>
    <lineage>
        <taxon>Archaea</taxon>
        <taxon>Methanobacteriati</taxon>
        <taxon>Methanobacteriota</taxon>
        <taxon>Stenosarchaea group</taxon>
        <taxon>Methanomicrobia</taxon>
        <taxon>Methanomicrobiales</taxon>
        <taxon>Methanospirillaceae</taxon>
        <taxon>Methanospirillum</taxon>
    </lineage>
</organism>
<evidence type="ECO:0000256" key="4">
    <source>
        <dbReference type="ARBA" id="ARBA00022741"/>
    </source>
</evidence>
<proteinExistence type="predicted"/>
<dbReference type="PANTHER" id="PTHR34139">
    <property type="entry name" value="UPF0331 PROTEIN MJ0127"/>
    <property type="match status" value="1"/>
</dbReference>
<dbReference type="GO" id="GO:0110001">
    <property type="term" value="C:toxin-antitoxin complex"/>
    <property type="evidence" value="ECO:0007669"/>
    <property type="project" value="InterPro"/>
</dbReference>
<accession>A0A8E7B0Z1</accession>
<evidence type="ECO:0000313" key="6">
    <source>
        <dbReference type="EMBL" id="QVV88397.1"/>
    </source>
</evidence>
<protein>
    <submittedName>
        <fullName evidence="6">DUF86 domain-containing protein</fullName>
    </submittedName>
</protein>
<evidence type="ECO:0000256" key="1">
    <source>
        <dbReference type="ARBA" id="ARBA00022553"/>
    </source>
</evidence>